<dbReference type="Pfam" id="PF20256">
    <property type="entry name" value="MoCoBD_2"/>
    <property type="match status" value="1"/>
</dbReference>
<dbReference type="InterPro" id="IPR037165">
    <property type="entry name" value="AldOxase/xan_DH_Mopterin-bd_sf"/>
</dbReference>
<sequence>MSEQLQKSQSGAIGEPMNRVDGRLKVTGAAKYSAEYELPNLVHAVLVGSTIAKGSIKNIETRQAERAPGVLAVITHLNSPKVPGFAERDHPAEPPTAGQPLRVFHDNKVVFNDQPIAVVVADTLERARYAASLVKAQYDQDKHQTNLEANLGQGYLPAQAKKNPKSPLADYQRGEADAYKNGATKLEAEYVIPSEMHNPMELQSIIAHWEAPDRLTVYDKTQAVIGTQRAFAKDWGIPEANVKVIATFVGGAFGNGLHNWPHETAAIIAAKKVGRPVKLVLTREQMFTMVGYRPYTWQKIGMSATPDGKLTAITHESVGQTSTYEQFTESTLQQTRMMYTAPNVTTRYRIASLDVSTPVWMRGPGEATGAFALESAMDEMAHALNLDPLEFRLRNYTDTDPDNGKPWSTKYLKECFQMGAERIGWSNRKQQPGSVKSGEWLVGYGMGVGTFGAHRGSAKMKAILTKKGTVVLQSATTDIGPGTGTAMVQIAATTLGLPPEKITFQLGNSTFPTAPSQGGSSTVNTVGAAVQDACIALREKLHQLAAATPNGQVFSAAKPEDIVIMEGHLSLANDKLAKAAYSDLLRQNNEAEVEVTIESKPGGSDRDKYSMYSYSVHFVQVHVQPLTGEVRVKKVISCADAGTIVNQKTAGNQMMGGAVGGIGMALTEGAVIDDRYGRYVTKDLADYHVPVHADAPNMEFAFVNKPDPHVNALGTKGIGEIAIIGMAPAIANAVFNATGKRIRELPITPDKLI</sequence>
<reference evidence="2 3" key="1">
    <citation type="submission" date="2017-01" db="EMBL/GenBank/DDBJ databases">
        <title>A new Hymenobacter.</title>
        <authorList>
            <person name="Liang Y."/>
            <person name="Feng F."/>
        </authorList>
    </citation>
    <scope>NUCLEOTIDE SEQUENCE [LARGE SCALE GENOMIC DNA]</scope>
    <source>
        <strain evidence="2">MIMBbqt21</strain>
    </source>
</reference>
<dbReference type="InterPro" id="IPR036856">
    <property type="entry name" value="Ald_Oxase/Xan_DH_a/b_sf"/>
</dbReference>
<dbReference type="EMBL" id="MTSE01000003">
    <property type="protein sequence ID" value="OUJ74874.1"/>
    <property type="molecule type" value="Genomic_DNA"/>
</dbReference>
<dbReference type="GO" id="GO:0016491">
    <property type="term" value="F:oxidoreductase activity"/>
    <property type="evidence" value="ECO:0007669"/>
    <property type="project" value="InterPro"/>
</dbReference>
<keyword evidence="3" id="KW-1185">Reference proteome</keyword>
<dbReference type="PANTHER" id="PTHR11908:SF153">
    <property type="entry name" value="DEHYDROGENASE"/>
    <property type="match status" value="1"/>
</dbReference>
<evidence type="ECO:0000313" key="2">
    <source>
        <dbReference type="EMBL" id="OUJ74874.1"/>
    </source>
</evidence>
<dbReference type="OrthoDB" id="9759099at2"/>
<dbReference type="GO" id="GO:0005506">
    <property type="term" value="F:iron ion binding"/>
    <property type="evidence" value="ECO:0007669"/>
    <property type="project" value="InterPro"/>
</dbReference>
<dbReference type="SMART" id="SM01008">
    <property type="entry name" value="Ald_Xan_dh_C"/>
    <property type="match status" value="1"/>
</dbReference>
<proteinExistence type="predicted"/>
<dbReference type="SUPFAM" id="SSF56003">
    <property type="entry name" value="Molybdenum cofactor-binding domain"/>
    <property type="match status" value="1"/>
</dbReference>
<dbReference type="InterPro" id="IPR008274">
    <property type="entry name" value="AldOxase/xan_DH_MoCoBD1"/>
</dbReference>
<dbReference type="AlphaFoldDB" id="A0A243WGK0"/>
<evidence type="ECO:0000313" key="3">
    <source>
        <dbReference type="Proteomes" id="UP000194873"/>
    </source>
</evidence>
<dbReference type="InterPro" id="IPR016208">
    <property type="entry name" value="Ald_Oxase/xanthine_DH-like"/>
</dbReference>
<accession>A0A243WGK0</accession>
<gene>
    <name evidence="2" type="ORF">BXP70_08985</name>
</gene>
<organism evidence="2 3">
    <name type="scientific">Hymenobacter crusticola</name>
    <dbReference type="NCBI Taxonomy" id="1770526"/>
    <lineage>
        <taxon>Bacteria</taxon>
        <taxon>Pseudomonadati</taxon>
        <taxon>Bacteroidota</taxon>
        <taxon>Cytophagia</taxon>
        <taxon>Cytophagales</taxon>
        <taxon>Hymenobacteraceae</taxon>
        <taxon>Hymenobacter</taxon>
    </lineage>
</organism>
<evidence type="ECO:0000259" key="1">
    <source>
        <dbReference type="SMART" id="SM01008"/>
    </source>
</evidence>
<dbReference type="Pfam" id="PF02738">
    <property type="entry name" value="MoCoBD_1"/>
    <property type="match status" value="1"/>
</dbReference>
<protein>
    <submittedName>
        <fullName evidence="2">Aldehyde oxidase</fullName>
    </submittedName>
</protein>
<dbReference type="PANTHER" id="PTHR11908">
    <property type="entry name" value="XANTHINE DEHYDROGENASE"/>
    <property type="match status" value="1"/>
</dbReference>
<feature type="domain" description="Aldehyde oxidase/xanthine dehydrogenase a/b hammerhead" evidence="1">
    <location>
        <begin position="27"/>
        <end position="142"/>
    </location>
</feature>
<dbReference type="Gene3D" id="3.90.1170.50">
    <property type="entry name" value="Aldehyde oxidase/xanthine dehydrogenase, a/b hammerhead"/>
    <property type="match status" value="1"/>
</dbReference>
<name>A0A243WGK0_9BACT</name>
<dbReference type="InterPro" id="IPR046867">
    <property type="entry name" value="AldOxase/xan_DH_MoCoBD2"/>
</dbReference>
<dbReference type="InterPro" id="IPR000674">
    <property type="entry name" value="Ald_Oxase/Xan_DH_a/b"/>
</dbReference>
<dbReference type="SUPFAM" id="SSF54665">
    <property type="entry name" value="CO dehydrogenase molybdoprotein N-domain-like"/>
    <property type="match status" value="1"/>
</dbReference>
<dbReference type="Proteomes" id="UP000194873">
    <property type="component" value="Unassembled WGS sequence"/>
</dbReference>
<comment type="caution">
    <text evidence="2">The sequence shown here is derived from an EMBL/GenBank/DDBJ whole genome shotgun (WGS) entry which is preliminary data.</text>
</comment>
<dbReference type="Gene3D" id="3.30.365.10">
    <property type="entry name" value="Aldehyde oxidase/xanthine dehydrogenase, molybdopterin binding domain"/>
    <property type="match status" value="4"/>
</dbReference>
<dbReference type="RefSeq" id="WP_086593683.1">
    <property type="nucleotide sequence ID" value="NZ_MTSE01000003.1"/>
</dbReference>
<dbReference type="Pfam" id="PF01315">
    <property type="entry name" value="Ald_Xan_dh_C"/>
    <property type="match status" value="1"/>
</dbReference>